<dbReference type="InterPro" id="IPR051258">
    <property type="entry name" value="Diverse_Substrate_Transporter"/>
</dbReference>
<feature type="domain" description="EamA" evidence="7">
    <location>
        <begin position="2"/>
        <end position="124"/>
    </location>
</feature>
<feature type="transmembrane region" description="Helical" evidence="6">
    <location>
        <begin position="20"/>
        <end position="43"/>
    </location>
</feature>
<dbReference type="Pfam" id="PF00892">
    <property type="entry name" value="EamA"/>
    <property type="match status" value="2"/>
</dbReference>
<proteinExistence type="predicted"/>
<keyword evidence="5 6" id="KW-0472">Membrane</keyword>
<evidence type="ECO:0000256" key="6">
    <source>
        <dbReference type="SAM" id="Phobius"/>
    </source>
</evidence>
<sequence length="290" mass="30566">MVGVTMIWGLTFLTVQHALAYSTPLFFVGCRFAAAALAVGLVSRRALRGIAWRDIRAGAVIGACIVTGYGLQTMGLQHVASSESGFLTALYVPLVPLLQWLFWRRPPHAMCLVGVACAFAGMLCFADGGAGLALSFNLGQTLTLVAAVAFALEISAISHYASRVNVRCVTVAQLAFTAIFAFALRPLVGEHDAPALSWELAAFAGGLGCASALIQVAMNWAQKTVDASRAAIIYAGEPIWAGLFGRLAGERLPALALVGGFLIVLAIVLSSIPRPKPRNAYRARPGIEPK</sequence>
<keyword evidence="4 6" id="KW-1133">Transmembrane helix</keyword>
<protein>
    <submittedName>
        <fullName evidence="8">EamA family transporter</fullName>
    </submittedName>
</protein>
<evidence type="ECO:0000256" key="1">
    <source>
        <dbReference type="ARBA" id="ARBA00004651"/>
    </source>
</evidence>
<dbReference type="PANTHER" id="PTHR42920">
    <property type="entry name" value="OS03G0707200 PROTEIN-RELATED"/>
    <property type="match status" value="1"/>
</dbReference>
<dbReference type="PANTHER" id="PTHR42920:SF5">
    <property type="entry name" value="EAMA DOMAIN-CONTAINING PROTEIN"/>
    <property type="match status" value="1"/>
</dbReference>
<feature type="transmembrane region" description="Helical" evidence="6">
    <location>
        <begin position="110"/>
        <end position="136"/>
    </location>
</feature>
<dbReference type="Proteomes" id="UP000216020">
    <property type="component" value="Unassembled WGS sequence"/>
</dbReference>
<evidence type="ECO:0000313" key="8">
    <source>
        <dbReference type="EMBL" id="OZI32410.1"/>
    </source>
</evidence>
<evidence type="ECO:0000256" key="5">
    <source>
        <dbReference type="ARBA" id="ARBA00023136"/>
    </source>
</evidence>
<feature type="domain" description="EamA" evidence="7">
    <location>
        <begin position="138"/>
        <end position="271"/>
    </location>
</feature>
<keyword evidence="3 6" id="KW-0812">Transmembrane</keyword>
<evidence type="ECO:0000256" key="4">
    <source>
        <dbReference type="ARBA" id="ARBA00022989"/>
    </source>
</evidence>
<dbReference type="OrthoDB" id="9804865at2"/>
<feature type="transmembrane region" description="Helical" evidence="6">
    <location>
        <begin position="168"/>
        <end position="188"/>
    </location>
</feature>
<comment type="caution">
    <text evidence="8">The sequence shown here is derived from an EMBL/GenBank/DDBJ whole genome shotgun (WGS) entry which is preliminary data.</text>
</comment>
<dbReference type="InterPro" id="IPR000620">
    <property type="entry name" value="EamA_dom"/>
</dbReference>
<feature type="transmembrane region" description="Helical" evidence="6">
    <location>
        <begin position="142"/>
        <end position="161"/>
    </location>
</feature>
<accession>A0A261S6J2</accession>
<dbReference type="GO" id="GO:0005886">
    <property type="term" value="C:plasma membrane"/>
    <property type="evidence" value="ECO:0007669"/>
    <property type="project" value="UniProtKB-SubCell"/>
</dbReference>
<dbReference type="EMBL" id="NEVM01000005">
    <property type="protein sequence ID" value="OZI32410.1"/>
    <property type="molecule type" value="Genomic_DNA"/>
</dbReference>
<comment type="subcellular location">
    <subcellularLocation>
        <location evidence="1">Cell membrane</location>
        <topology evidence="1">Multi-pass membrane protein</topology>
    </subcellularLocation>
</comment>
<organism evidence="8 9">
    <name type="scientific">Bordetella genomosp. 10</name>
    <dbReference type="NCBI Taxonomy" id="1416804"/>
    <lineage>
        <taxon>Bacteria</taxon>
        <taxon>Pseudomonadati</taxon>
        <taxon>Pseudomonadota</taxon>
        <taxon>Betaproteobacteria</taxon>
        <taxon>Burkholderiales</taxon>
        <taxon>Alcaligenaceae</taxon>
        <taxon>Bordetella</taxon>
    </lineage>
</organism>
<dbReference type="InterPro" id="IPR037185">
    <property type="entry name" value="EmrE-like"/>
</dbReference>
<feature type="transmembrane region" description="Helical" evidence="6">
    <location>
        <begin position="200"/>
        <end position="218"/>
    </location>
</feature>
<feature type="transmembrane region" description="Helical" evidence="6">
    <location>
        <begin position="84"/>
        <end position="103"/>
    </location>
</feature>
<reference evidence="9" key="1">
    <citation type="submission" date="2017-05" db="EMBL/GenBank/DDBJ databases">
        <title>Complete and WGS of Bordetella genogroups.</title>
        <authorList>
            <person name="Spilker T."/>
            <person name="Lipuma J."/>
        </authorList>
    </citation>
    <scope>NUCLEOTIDE SEQUENCE [LARGE SCALE GENOMIC DNA]</scope>
    <source>
        <strain evidence="9">AU16122</strain>
    </source>
</reference>
<dbReference type="SUPFAM" id="SSF103481">
    <property type="entry name" value="Multidrug resistance efflux transporter EmrE"/>
    <property type="match status" value="2"/>
</dbReference>
<gene>
    <name evidence="8" type="ORF">CAL29_21885</name>
</gene>
<keyword evidence="9" id="KW-1185">Reference proteome</keyword>
<evidence type="ECO:0000256" key="2">
    <source>
        <dbReference type="ARBA" id="ARBA00022475"/>
    </source>
</evidence>
<evidence type="ECO:0000256" key="3">
    <source>
        <dbReference type="ARBA" id="ARBA00022692"/>
    </source>
</evidence>
<name>A0A261S6J2_9BORD</name>
<feature type="transmembrane region" description="Helical" evidence="6">
    <location>
        <begin position="230"/>
        <end position="248"/>
    </location>
</feature>
<evidence type="ECO:0000313" key="9">
    <source>
        <dbReference type="Proteomes" id="UP000216020"/>
    </source>
</evidence>
<feature type="transmembrane region" description="Helical" evidence="6">
    <location>
        <begin position="254"/>
        <end position="272"/>
    </location>
</feature>
<dbReference type="AlphaFoldDB" id="A0A261S6J2"/>
<keyword evidence="2" id="KW-1003">Cell membrane</keyword>
<evidence type="ECO:0000259" key="7">
    <source>
        <dbReference type="Pfam" id="PF00892"/>
    </source>
</evidence>
<feature type="transmembrane region" description="Helical" evidence="6">
    <location>
        <begin position="55"/>
        <end position="72"/>
    </location>
</feature>